<dbReference type="RefSeq" id="WP_178665927.1">
    <property type="nucleotide sequence ID" value="NZ_CAXSUM010000016.1"/>
</dbReference>
<keyword evidence="1" id="KW-0472">Membrane</keyword>
<feature type="transmembrane region" description="Helical" evidence="1">
    <location>
        <begin position="213"/>
        <end position="234"/>
    </location>
</feature>
<feature type="transmembrane region" description="Helical" evidence="1">
    <location>
        <begin position="267"/>
        <end position="284"/>
    </location>
</feature>
<dbReference type="Pfam" id="PF14897">
    <property type="entry name" value="EpsG"/>
    <property type="match status" value="1"/>
</dbReference>
<evidence type="ECO:0000313" key="3">
    <source>
        <dbReference type="Proteomes" id="UP001060260"/>
    </source>
</evidence>
<organism evidence="2 3">
    <name type="scientific">Bacteroides caccae</name>
    <dbReference type="NCBI Taxonomy" id="47678"/>
    <lineage>
        <taxon>Bacteria</taxon>
        <taxon>Pseudomonadati</taxon>
        <taxon>Bacteroidota</taxon>
        <taxon>Bacteroidia</taxon>
        <taxon>Bacteroidales</taxon>
        <taxon>Bacteroidaceae</taxon>
        <taxon>Bacteroides</taxon>
    </lineage>
</organism>
<dbReference type="AlphaFoldDB" id="A0AA95C026"/>
<feature type="transmembrane region" description="Helical" evidence="1">
    <location>
        <begin position="92"/>
        <end position="124"/>
    </location>
</feature>
<feature type="transmembrane region" description="Helical" evidence="1">
    <location>
        <begin position="59"/>
        <end position="80"/>
    </location>
</feature>
<feature type="transmembrane region" description="Helical" evidence="1">
    <location>
        <begin position="241"/>
        <end position="261"/>
    </location>
</feature>
<reference evidence="2" key="1">
    <citation type="submission" date="2022-08" db="EMBL/GenBank/DDBJ databases">
        <title>Genome Sequencing of Bacteroides fragilis Group Isolates with Nanopore Technology.</title>
        <authorList>
            <person name="Tisza M.J."/>
            <person name="Smith D."/>
            <person name="Dekker J.P."/>
        </authorList>
    </citation>
    <scope>NUCLEOTIDE SEQUENCE</scope>
    <source>
        <strain evidence="2">BFG-474</strain>
    </source>
</reference>
<dbReference type="InterPro" id="IPR049458">
    <property type="entry name" value="EpsG-like"/>
</dbReference>
<keyword evidence="1" id="KW-1133">Transmembrane helix</keyword>
<feature type="transmembrane region" description="Helical" evidence="1">
    <location>
        <begin position="296"/>
        <end position="313"/>
    </location>
</feature>
<evidence type="ECO:0000313" key="2">
    <source>
        <dbReference type="EMBL" id="UVQ96826.1"/>
    </source>
</evidence>
<evidence type="ECO:0000256" key="1">
    <source>
        <dbReference type="SAM" id="Phobius"/>
    </source>
</evidence>
<accession>A0AA95C026</accession>
<name>A0AA95C026_9BACE</name>
<protein>
    <submittedName>
        <fullName evidence="2">EpsG family protein</fullName>
    </submittedName>
</protein>
<feature type="transmembrane region" description="Helical" evidence="1">
    <location>
        <begin position="136"/>
        <end position="160"/>
    </location>
</feature>
<gene>
    <name evidence="2" type="ORF">NXW23_21595</name>
</gene>
<proteinExistence type="predicted"/>
<dbReference type="EMBL" id="CP103166">
    <property type="protein sequence ID" value="UVQ96826.1"/>
    <property type="molecule type" value="Genomic_DNA"/>
</dbReference>
<keyword evidence="1" id="KW-0812">Transmembrane</keyword>
<dbReference type="Proteomes" id="UP001060260">
    <property type="component" value="Chromosome"/>
</dbReference>
<sequence>MFRYIIPAVYIFLVGLRGANVGVDTPVYYDHYYTFGEWGCSFVEIGFDWLNRFIYHLGYSHAPFFCICATLTVVPVVVAVNDKLSRQEYSIFMLLFCTTTFVSMCNGMRQNMACGILFFILVWYENTSAKLSNRVIIYMLGILIASLFHVSVIFIAPIIFLKYLHLSNKQYVSIYILSFMFLFVKVSSFIPEIQISNRDYSGYVDTNFANQSASSLGFFISTLKNILFLTILVKSRLFEKYALWSNLTFLTLVFLNVGYSVPLIGRINMYFVFFSTVMLAIVFANRNEYKNTNNIIMQLLILIVLVMSVYGYVSTANKLLPYNFYWETPDYSKYLKF</sequence>
<feature type="transmembrane region" description="Helical" evidence="1">
    <location>
        <begin position="172"/>
        <end position="193"/>
    </location>
</feature>